<dbReference type="RefSeq" id="WP_398712805.1">
    <property type="nucleotide sequence ID" value="NZ_JBIRUI010000020.1"/>
</dbReference>
<dbReference type="Pfam" id="PF03621">
    <property type="entry name" value="MbtH"/>
    <property type="match status" value="1"/>
</dbReference>
<dbReference type="Gene3D" id="3.90.820.10">
    <property type="entry name" value="Structural Genomics, Unknown Function 30-nov-00 1gh9 Mol_id"/>
    <property type="match status" value="1"/>
</dbReference>
<dbReference type="Proteomes" id="UP001611339">
    <property type="component" value="Unassembled WGS sequence"/>
</dbReference>
<dbReference type="SUPFAM" id="SSF160582">
    <property type="entry name" value="MbtH-like"/>
    <property type="match status" value="1"/>
</dbReference>
<dbReference type="SMART" id="SM00923">
    <property type="entry name" value="MbtH"/>
    <property type="match status" value="1"/>
</dbReference>
<name>A0ABW7UF67_9ACTN</name>
<evidence type="ECO:0000313" key="3">
    <source>
        <dbReference type="Proteomes" id="UP001611339"/>
    </source>
</evidence>
<dbReference type="EMBL" id="JBIRUI010000020">
    <property type="protein sequence ID" value="MFI1718238.1"/>
    <property type="molecule type" value="Genomic_DNA"/>
</dbReference>
<dbReference type="InterPro" id="IPR038020">
    <property type="entry name" value="MbtH-like_sf"/>
</dbReference>
<protein>
    <submittedName>
        <fullName evidence="2">MbtH family NRPS accessory protein</fullName>
    </submittedName>
</protein>
<dbReference type="InterPro" id="IPR005153">
    <property type="entry name" value="MbtH-like_dom"/>
</dbReference>
<gene>
    <name evidence="2" type="ORF">ACH407_32340</name>
</gene>
<organism evidence="2 3">
    <name type="scientific">Streptomyces litmocidini</name>
    <dbReference type="NCBI Taxonomy" id="67318"/>
    <lineage>
        <taxon>Bacteria</taxon>
        <taxon>Bacillati</taxon>
        <taxon>Actinomycetota</taxon>
        <taxon>Actinomycetes</taxon>
        <taxon>Kitasatosporales</taxon>
        <taxon>Streptomycetaceae</taxon>
        <taxon>Streptomyces</taxon>
    </lineage>
</organism>
<accession>A0ABW7UF67</accession>
<feature type="domain" description="MbtH-like" evidence="1">
    <location>
        <begin position="2"/>
        <end position="57"/>
    </location>
</feature>
<evidence type="ECO:0000313" key="2">
    <source>
        <dbReference type="EMBL" id="MFI1718238.1"/>
    </source>
</evidence>
<reference evidence="2 3" key="1">
    <citation type="submission" date="2024-10" db="EMBL/GenBank/DDBJ databases">
        <title>The Natural Products Discovery Center: Release of the First 8490 Sequenced Strains for Exploring Actinobacteria Biosynthetic Diversity.</title>
        <authorList>
            <person name="Kalkreuter E."/>
            <person name="Kautsar S.A."/>
            <person name="Yang D."/>
            <person name="Bader C.D."/>
            <person name="Teijaro C.N."/>
            <person name="Fluegel L."/>
            <person name="Davis C.M."/>
            <person name="Simpson J.R."/>
            <person name="Lauterbach L."/>
            <person name="Steele A.D."/>
            <person name="Gui C."/>
            <person name="Meng S."/>
            <person name="Li G."/>
            <person name="Viehrig K."/>
            <person name="Ye F."/>
            <person name="Su P."/>
            <person name="Kiefer A.F."/>
            <person name="Nichols A."/>
            <person name="Cepeda A.J."/>
            <person name="Yan W."/>
            <person name="Fan B."/>
            <person name="Jiang Y."/>
            <person name="Adhikari A."/>
            <person name="Zheng C.-J."/>
            <person name="Schuster L."/>
            <person name="Cowan T.M."/>
            <person name="Smanski M.J."/>
            <person name="Chevrette M.G."/>
            <person name="De Carvalho L.P.S."/>
            <person name="Shen B."/>
        </authorList>
    </citation>
    <scope>NUCLEOTIDE SEQUENCE [LARGE SCALE GENOMIC DNA]</scope>
    <source>
        <strain evidence="2 3">NPDC020602</strain>
    </source>
</reference>
<keyword evidence="3" id="KW-1185">Reference proteome</keyword>
<evidence type="ECO:0000259" key="1">
    <source>
        <dbReference type="SMART" id="SM00923"/>
    </source>
</evidence>
<comment type="caution">
    <text evidence="2">The sequence shown here is derived from an EMBL/GenBank/DDBJ whole genome shotgun (WGS) entry which is preliminary data.</text>
</comment>
<proteinExistence type="predicted"/>
<sequence>MNPDDAGNYGAPPRPYLVLVNQLGAHTLWPAAYDTPVGWPIAHGPAVRSECLDFIRRSPSPGRATPQLASAA</sequence>